<accession>A0ABR1JNR4</accession>
<keyword evidence="3" id="KW-1185">Reference proteome</keyword>
<name>A0ABR1JNR4_9AGAR</name>
<protein>
    <submittedName>
        <fullName evidence="2">Uncharacterized protein</fullName>
    </submittedName>
</protein>
<dbReference type="EMBL" id="JBANRG010000009">
    <property type="protein sequence ID" value="KAK7463573.1"/>
    <property type="molecule type" value="Genomic_DNA"/>
</dbReference>
<evidence type="ECO:0000313" key="2">
    <source>
        <dbReference type="EMBL" id="KAK7463573.1"/>
    </source>
</evidence>
<feature type="region of interest" description="Disordered" evidence="1">
    <location>
        <begin position="1"/>
        <end position="159"/>
    </location>
</feature>
<feature type="compositionally biased region" description="Basic and acidic residues" evidence="1">
    <location>
        <begin position="336"/>
        <end position="353"/>
    </location>
</feature>
<feature type="compositionally biased region" description="Acidic residues" evidence="1">
    <location>
        <begin position="324"/>
        <end position="335"/>
    </location>
</feature>
<feature type="compositionally biased region" description="Basic and acidic residues" evidence="1">
    <location>
        <begin position="252"/>
        <end position="263"/>
    </location>
</feature>
<feature type="compositionally biased region" description="Polar residues" evidence="1">
    <location>
        <begin position="182"/>
        <end position="194"/>
    </location>
</feature>
<feature type="compositionally biased region" description="Polar residues" evidence="1">
    <location>
        <begin position="93"/>
        <end position="116"/>
    </location>
</feature>
<dbReference type="Proteomes" id="UP001498398">
    <property type="component" value="Unassembled WGS sequence"/>
</dbReference>
<sequence>MLDSSPVTLPDIPRRPLKRSASTASLPTPPRTQHRRKKNGRRSRSTRSSDEDSEADSPANRSTDEEDDAPRRNNKRRRISNVQEDEDSFWKGGSQTDKTQPGTSHPDSARSKTLSAPATVAVEEDDEQVPFLFRRKLNQSTTGVAPVSPPPSHRRPRAAKVAVAVIPPAIEEEKQVSPAVTVASTPPATPQAQISKGAFMRDSPNNPFLSSPVDDDELDVAQSASPSPSQRERETMTFVFRGVKKTFPNPYYDREKKRAKSPDPRSLLPPEHEDYTPDLRGAPRVLWPRRKKAALGRPDPTSPTTAAGKRKKTAGKNKARTLLDSDDELEGCGSDDDSKPMKPKKLFDAPKIS</sequence>
<feature type="region of interest" description="Disordered" evidence="1">
    <location>
        <begin position="174"/>
        <end position="353"/>
    </location>
</feature>
<proteinExistence type="predicted"/>
<feature type="compositionally biased region" description="Basic residues" evidence="1">
    <location>
        <begin position="308"/>
        <end position="319"/>
    </location>
</feature>
<reference evidence="2 3" key="1">
    <citation type="submission" date="2024-01" db="EMBL/GenBank/DDBJ databases">
        <title>A draft genome for the cacao thread blight pathogen Marasmiellus scandens.</title>
        <authorList>
            <person name="Baruah I.K."/>
            <person name="Leung J."/>
            <person name="Bukari Y."/>
            <person name="Amoako-Attah I."/>
            <person name="Meinhardt L.W."/>
            <person name="Bailey B.A."/>
            <person name="Cohen S.P."/>
        </authorList>
    </citation>
    <scope>NUCLEOTIDE SEQUENCE [LARGE SCALE GENOMIC DNA]</scope>
    <source>
        <strain evidence="2 3">GH-19</strain>
    </source>
</reference>
<gene>
    <name evidence="2" type="ORF">VKT23_006919</name>
</gene>
<evidence type="ECO:0000256" key="1">
    <source>
        <dbReference type="SAM" id="MobiDB-lite"/>
    </source>
</evidence>
<evidence type="ECO:0000313" key="3">
    <source>
        <dbReference type="Proteomes" id="UP001498398"/>
    </source>
</evidence>
<comment type="caution">
    <text evidence="2">The sequence shown here is derived from an EMBL/GenBank/DDBJ whole genome shotgun (WGS) entry which is preliminary data.</text>
</comment>
<feature type="compositionally biased region" description="Basic residues" evidence="1">
    <location>
        <begin position="32"/>
        <end position="45"/>
    </location>
</feature>
<organism evidence="2 3">
    <name type="scientific">Marasmiellus scandens</name>
    <dbReference type="NCBI Taxonomy" id="2682957"/>
    <lineage>
        <taxon>Eukaryota</taxon>
        <taxon>Fungi</taxon>
        <taxon>Dikarya</taxon>
        <taxon>Basidiomycota</taxon>
        <taxon>Agaricomycotina</taxon>
        <taxon>Agaricomycetes</taxon>
        <taxon>Agaricomycetidae</taxon>
        <taxon>Agaricales</taxon>
        <taxon>Marasmiineae</taxon>
        <taxon>Omphalotaceae</taxon>
        <taxon>Marasmiellus</taxon>
    </lineage>
</organism>